<dbReference type="Proteomes" id="UP001597203">
    <property type="component" value="Unassembled WGS sequence"/>
</dbReference>
<sequence length="48" mass="5346">MTRFDKRFAALSHRMSDLSTPGRVGGSPPSIASLLDRVNAAKQRYQVR</sequence>
<reference evidence="2" key="1">
    <citation type="journal article" date="2019" name="Int. J. Syst. Evol. Microbiol.">
        <title>The Global Catalogue of Microorganisms (GCM) 10K type strain sequencing project: providing services to taxonomists for standard genome sequencing and annotation.</title>
        <authorList>
            <consortium name="The Broad Institute Genomics Platform"/>
            <consortium name="The Broad Institute Genome Sequencing Center for Infectious Disease"/>
            <person name="Wu L."/>
            <person name="Ma J."/>
        </authorList>
    </citation>
    <scope>NUCLEOTIDE SEQUENCE [LARGE SCALE GENOMIC DNA]</scope>
    <source>
        <strain evidence="2">CCUG 54329</strain>
    </source>
</reference>
<comment type="caution">
    <text evidence="1">The sequence shown here is derived from an EMBL/GenBank/DDBJ whole genome shotgun (WGS) entry which is preliminary data.</text>
</comment>
<protein>
    <submittedName>
        <fullName evidence="1">Uncharacterized protein</fullName>
    </submittedName>
</protein>
<evidence type="ECO:0000313" key="2">
    <source>
        <dbReference type="Proteomes" id="UP001597203"/>
    </source>
</evidence>
<accession>A0ABW3P8L7</accession>
<evidence type="ECO:0000313" key="1">
    <source>
        <dbReference type="EMBL" id="MFD1106967.1"/>
    </source>
</evidence>
<organism evidence="1 2">
    <name type="scientific">Sphingobium olei</name>
    <dbReference type="NCBI Taxonomy" id="420955"/>
    <lineage>
        <taxon>Bacteria</taxon>
        <taxon>Pseudomonadati</taxon>
        <taxon>Pseudomonadota</taxon>
        <taxon>Alphaproteobacteria</taxon>
        <taxon>Sphingomonadales</taxon>
        <taxon>Sphingomonadaceae</taxon>
        <taxon>Sphingobium</taxon>
    </lineage>
</organism>
<name>A0ABW3P8L7_9SPHN</name>
<gene>
    <name evidence="1" type="ORF">ACFQ24_19050</name>
</gene>
<proteinExistence type="predicted"/>
<keyword evidence="2" id="KW-1185">Reference proteome</keyword>
<dbReference type="EMBL" id="JBHTLS010000134">
    <property type="protein sequence ID" value="MFD1106967.1"/>
    <property type="molecule type" value="Genomic_DNA"/>
</dbReference>
<dbReference type="RefSeq" id="WP_380914103.1">
    <property type="nucleotide sequence ID" value="NZ_JBHTLS010000134.1"/>
</dbReference>